<feature type="compositionally biased region" description="Basic and acidic residues" evidence="1">
    <location>
        <begin position="541"/>
        <end position="552"/>
    </location>
</feature>
<reference evidence="2 3" key="1">
    <citation type="journal article" date="2018" name="Mol. Biol. Evol.">
        <title>Broad Genomic Sampling Reveals a Smut Pathogenic Ancestry of the Fungal Clade Ustilaginomycotina.</title>
        <authorList>
            <person name="Kijpornyongpan T."/>
            <person name="Mondo S.J."/>
            <person name="Barry K."/>
            <person name="Sandor L."/>
            <person name="Lee J."/>
            <person name="Lipzen A."/>
            <person name="Pangilinan J."/>
            <person name="LaButti K."/>
            <person name="Hainaut M."/>
            <person name="Henrissat B."/>
            <person name="Grigoriev I.V."/>
            <person name="Spatafora J.W."/>
            <person name="Aime M.C."/>
        </authorList>
    </citation>
    <scope>NUCLEOTIDE SEQUENCE [LARGE SCALE GENOMIC DNA]</scope>
    <source>
        <strain evidence="2 3">MCA 4198</strain>
    </source>
</reference>
<feature type="region of interest" description="Disordered" evidence="1">
    <location>
        <begin position="521"/>
        <end position="585"/>
    </location>
</feature>
<feature type="compositionally biased region" description="Acidic residues" evidence="1">
    <location>
        <begin position="437"/>
        <end position="448"/>
    </location>
</feature>
<name>A0A316YSQ4_9BASI</name>
<feature type="region of interest" description="Disordered" evidence="1">
    <location>
        <begin position="100"/>
        <end position="155"/>
    </location>
</feature>
<protein>
    <submittedName>
        <fullName evidence="2">Uncharacterized protein</fullName>
    </submittedName>
</protein>
<feature type="compositionally biased region" description="Polar residues" evidence="1">
    <location>
        <begin position="259"/>
        <end position="279"/>
    </location>
</feature>
<feature type="compositionally biased region" description="Polar residues" evidence="1">
    <location>
        <begin position="371"/>
        <end position="394"/>
    </location>
</feature>
<feature type="compositionally biased region" description="Low complexity" evidence="1">
    <location>
        <begin position="239"/>
        <end position="256"/>
    </location>
</feature>
<sequence>MPSLDDAAQQAPVIDLDYGEPSSSSMTLPYPHTSITASSQPLYGSAAPSTGAPWTTQDWNEACKLVEELHSYGMSPSVLVERGVNAQVVDSCCRALGIPFSSQPSLGNRETPDDSSVKRKKKKKSKRARQIEEQQAARPAAQSSSNDVERDTSGDLEVAELARKARATMKAARESAGSSGNPIGLLENDASAPNSAPIHVPQTSSTDDLDVKAMRAKALASMKRSKPANTSSKTSSHLSATAVTAQPPPAQASAVTRTVADNGQAVDNGQNYEGYQQEGNRAPLEPEGAPKRPRPIYHDVDAPEPGDHYDVIVLDDDDLAAAAHEAASTSRNGHRSGGSSSDVANERLRVSYADDDWAPSGDVDYSAPLPSLQTPRSATFPSTAPSLPGPSSSYRNRRPVAADLIDKASRSHAARQPPPAPPAPFLSSHNYVKFDWSDDEDKDADAGPETERQLHARQMQSKTDSEFLELFRTDKERDRPAKAPQQQQQSQHDDTRLTEAVTELAEKERAIQELMQRIRQAEARGSKVPAKASTVASMARKAVEEQARNDDHKKRKASDQPLQENDMEEDGVSGSFGFSPQARCN</sequence>
<feature type="compositionally biased region" description="Low complexity" evidence="1">
    <location>
        <begin position="320"/>
        <end position="341"/>
    </location>
</feature>
<dbReference type="RefSeq" id="XP_025377953.1">
    <property type="nucleotide sequence ID" value="XM_025517929.1"/>
</dbReference>
<dbReference type="GeneID" id="37039845"/>
<evidence type="ECO:0000256" key="1">
    <source>
        <dbReference type="SAM" id="MobiDB-lite"/>
    </source>
</evidence>
<proteinExistence type="predicted"/>
<dbReference type="InParanoid" id="A0A316YSQ4"/>
<dbReference type="Proteomes" id="UP000245768">
    <property type="component" value="Unassembled WGS sequence"/>
</dbReference>
<feature type="region of interest" description="Disordered" evidence="1">
    <location>
        <begin position="169"/>
        <end position="497"/>
    </location>
</feature>
<evidence type="ECO:0000313" key="3">
    <source>
        <dbReference type="Proteomes" id="UP000245768"/>
    </source>
</evidence>
<feature type="compositionally biased region" description="Low complexity" evidence="1">
    <location>
        <begin position="133"/>
        <end position="145"/>
    </location>
</feature>
<organism evidence="2 3">
    <name type="scientific">Acaromyces ingoldii</name>
    <dbReference type="NCBI Taxonomy" id="215250"/>
    <lineage>
        <taxon>Eukaryota</taxon>
        <taxon>Fungi</taxon>
        <taxon>Dikarya</taxon>
        <taxon>Basidiomycota</taxon>
        <taxon>Ustilaginomycotina</taxon>
        <taxon>Exobasidiomycetes</taxon>
        <taxon>Exobasidiales</taxon>
        <taxon>Cryptobasidiaceae</taxon>
        <taxon>Acaromyces</taxon>
    </lineage>
</organism>
<keyword evidence="3" id="KW-1185">Reference proteome</keyword>
<feature type="compositionally biased region" description="Basic and acidic residues" evidence="1">
    <location>
        <begin position="296"/>
        <end position="310"/>
    </location>
</feature>
<accession>A0A316YSQ4</accession>
<dbReference type="OrthoDB" id="2551638at2759"/>
<feature type="compositionally biased region" description="Polar residues" evidence="1">
    <location>
        <begin position="227"/>
        <end position="238"/>
    </location>
</feature>
<dbReference type="EMBL" id="KZ819636">
    <property type="protein sequence ID" value="PWN90755.1"/>
    <property type="molecule type" value="Genomic_DNA"/>
</dbReference>
<feature type="compositionally biased region" description="Basic and acidic residues" evidence="1">
    <location>
        <begin position="463"/>
        <end position="481"/>
    </location>
</feature>
<gene>
    <name evidence="2" type="ORF">FA10DRAFT_122804</name>
</gene>
<evidence type="ECO:0000313" key="2">
    <source>
        <dbReference type="EMBL" id="PWN90755.1"/>
    </source>
</evidence>
<dbReference type="AlphaFoldDB" id="A0A316YSQ4"/>
<feature type="compositionally biased region" description="Basic residues" evidence="1">
    <location>
        <begin position="118"/>
        <end position="128"/>
    </location>
</feature>
<feature type="compositionally biased region" description="Polar residues" evidence="1">
    <location>
        <begin position="576"/>
        <end position="585"/>
    </location>
</feature>